<dbReference type="Gene3D" id="6.10.250.690">
    <property type="match status" value="1"/>
</dbReference>
<evidence type="ECO:0000256" key="5">
    <source>
        <dbReference type="ARBA" id="ARBA00023163"/>
    </source>
</evidence>
<dbReference type="PROSITE" id="PS51755">
    <property type="entry name" value="OMPR_PHOB"/>
    <property type="match status" value="1"/>
</dbReference>
<evidence type="ECO:0000256" key="1">
    <source>
        <dbReference type="ARBA" id="ARBA00022553"/>
    </source>
</evidence>
<evidence type="ECO:0000313" key="10">
    <source>
        <dbReference type="EMBL" id="ERT58672.1"/>
    </source>
</evidence>
<keyword evidence="2" id="KW-0902">Two-component regulatory system</keyword>
<reference evidence="10 11" key="1">
    <citation type="submission" date="2013-09" db="EMBL/GenBank/DDBJ databases">
        <authorList>
            <person name="Durkin A.S."/>
            <person name="Haft D.R."/>
            <person name="McCorrison J."/>
            <person name="Torralba M."/>
            <person name="Gillis M."/>
            <person name="Haft D.H."/>
            <person name="Methe B."/>
            <person name="Sutton G."/>
            <person name="Nelson K.E."/>
        </authorList>
    </citation>
    <scope>NUCLEOTIDE SEQUENCE [LARGE SCALE GENOMIC DNA]</scope>
    <source>
        <strain evidence="10 11">BV3C16-1</strain>
    </source>
</reference>
<proteinExistence type="predicted"/>
<dbReference type="CDD" id="cd00383">
    <property type="entry name" value="trans_reg_C"/>
    <property type="match status" value="1"/>
</dbReference>
<dbReference type="STRING" id="1111454.HMPREF1250_1813"/>
<name>U7UGY6_9FIRM</name>
<evidence type="ECO:0000259" key="9">
    <source>
        <dbReference type="PROSITE" id="PS51755"/>
    </source>
</evidence>
<protein>
    <submittedName>
        <fullName evidence="10">Response regulator receiver domain protein</fullName>
    </submittedName>
</protein>
<accession>U7UGY6</accession>
<feature type="DNA-binding region" description="OmpR/PhoB-type" evidence="7">
    <location>
        <begin position="129"/>
        <end position="229"/>
    </location>
</feature>
<dbReference type="GO" id="GO:0000976">
    <property type="term" value="F:transcription cis-regulatory region binding"/>
    <property type="evidence" value="ECO:0007669"/>
    <property type="project" value="TreeGrafter"/>
</dbReference>
<evidence type="ECO:0000256" key="4">
    <source>
        <dbReference type="ARBA" id="ARBA00023125"/>
    </source>
</evidence>
<dbReference type="Pfam" id="PF00486">
    <property type="entry name" value="Trans_reg_C"/>
    <property type="match status" value="1"/>
</dbReference>
<dbReference type="PANTHER" id="PTHR48111">
    <property type="entry name" value="REGULATOR OF RPOS"/>
    <property type="match status" value="1"/>
</dbReference>
<dbReference type="RefSeq" id="WP_023053971.1">
    <property type="nucleotide sequence ID" value="NZ_AWXA01000041.1"/>
</dbReference>
<dbReference type="SMART" id="SM00448">
    <property type="entry name" value="REC"/>
    <property type="match status" value="1"/>
</dbReference>
<dbReference type="InterPro" id="IPR036388">
    <property type="entry name" value="WH-like_DNA-bd_sf"/>
</dbReference>
<dbReference type="InterPro" id="IPR039420">
    <property type="entry name" value="WalR-like"/>
</dbReference>
<dbReference type="SUPFAM" id="SSF52172">
    <property type="entry name" value="CheY-like"/>
    <property type="match status" value="1"/>
</dbReference>
<dbReference type="AlphaFoldDB" id="U7UGY6"/>
<gene>
    <name evidence="10" type="ORF">HMPREF1250_1813</name>
</gene>
<feature type="domain" description="OmpR/PhoB-type" evidence="9">
    <location>
        <begin position="129"/>
        <end position="229"/>
    </location>
</feature>
<comment type="caution">
    <text evidence="10">The sequence shown here is derived from an EMBL/GenBank/DDBJ whole genome shotgun (WGS) entry which is preliminary data.</text>
</comment>
<keyword evidence="1 6" id="KW-0597">Phosphoprotein</keyword>
<dbReference type="PATRIC" id="fig|1111454.3.peg.1478"/>
<keyword evidence="4 7" id="KW-0238">DNA-binding</keyword>
<dbReference type="GO" id="GO:0005829">
    <property type="term" value="C:cytosol"/>
    <property type="evidence" value="ECO:0007669"/>
    <property type="project" value="TreeGrafter"/>
</dbReference>
<dbReference type="EMBL" id="AWXA01000041">
    <property type="protein sequence ID" value="ERT58672.1"/>
    <property type="molecule type" value="Genomic_DNA"/>
</dbReference>
<dbReference type="SMART" id="SM00862">
    <property type="entry name" value="Trans_reg_C"/>
    <property type="match status" value="1"/>
</dbReference>
<dbReference type="GO" id="GO:0006355">
    <property type="term" value="P:regulation of DNA-templated transcription"/>
    <property type="evidence" value="ECO:0007669"/>
    <property type="project" value="InterPro"/>
</dbReference>
<evidence type="ECO:0000313" key="11">
    <source>
        <dbReference type="Proteomes" id="UP000017090"/>
    </source>
</evidence>
<sequence length="233" mass="26971">MSPYSILIVDDDDKLIKLLRSYFEQNQFIVYIAKNGEEALAMMERHEPQIMLLDIMMPKLDRYEVCNRVRQISDIPIIFLTARDSEEDRLKGLDIGADDYVTKPFNMQELVARVHARLRRSLGEVIHRPASYRAADLLIDRERFLVYRGNQALTLTPTEFKLLEILSLSPGRVFSRMQLMEKVQGGYAFEGFERTIDTHIRNLRKKVEVDPANPAYILTVYGIGYKFGGEHLG</sequence>
<dbReference type="GO" id="GO:0032993">
    <property type="term" value="C:protein-DNA complex"/>
    <property type="evidence" value="ECO:0007669"/>
    <property type="project" value="TreeGrafter"/>
</dbReference>
<dbReference type="CDD" id="cd17574">
    <property type="entry name" value="REC_OmpR"/>
    <property type="match status" value="1"/>
</dbReference>
<dbReference type="InterPro" id="IPR001789">
    <property type="entry name" value="Sig_transdc_resp-reg_receiver"/>
</dbReference>
<dbReference type="FunFam" id="3.40.50.2300:FF:000001">
    <property type="entry name" value="DNA-binding response regulator PhoB"/>
    <property type="match status" value="1"/>
</dbReference>
<dbReference type="SUPFAM" id="SSF46894">
    <property type="entry name" value="C-terminal effector domain of the bipartite response regulators"/>
    <property type="match status" value="1"/>
</dbReference>
<dbReference type="Proteomes" id="UP000017090">
    <property type="component" value="Unassembled WGS sequence"/>
</dbReference>
<dbReference type="Gene3D" id="3.40.50.2300">
    <property type="match status" value="1"/>
</dbReference>
<dbReference type="OrthoDB" id="25887at2"/>
<dbReference type="Gene3D" id="1.10.10.10">
    <property type="entry name" value="Winged helix-like DNA-binding domain superfamily/Winged helix DNA-binding domain"/>
    <property type="match status" value="1"/>
</dbReference>
<evidence type="ECO:0000256" key="3">
    <source>
        <dbReference type="ARBA" id="ARBA00023015"/>
    </source>
</evidence>
<dbReference type="Pfam" id="PF00072">
    <property type="entry name" value="Response_reg"/>
    <property type="match status" value="1"/>
</dbReference>
<dbReference type="GO" id="GO:0000156">
    <property type="term" value="F:phosphorelay response regulator activity"/>
    <property type="evidence" value="ECO:0007669"/>
    <property type="project" value="TreeGrafter"/>
</dbReference>
<dbReference type="InterPro" id="IPR011006">
    <property type="entry name" value="CheY-like_superfamily"/>
</dbReference>
<dbReference type="eggNOG" id="COG0745">
    <property type="taxonomic scope" value="Bacteria"/>
</dbReference>
<evidence type="ECO:0000256" key="2">
    <source>
        <dbReference type="ARBA" id="ARBA00023012"/>
    </source>
</evidence>
<keyword evidence="3" id="KW-0805">Transcription regulation</keyword>
<evidence type="ECO:0000256" key="7">
    <source>
        <dbReference type="PROSITE-ProRule" id="PRU01091"/>
    </source>
</evidence>
<dbReference type="InterPro" id="IPR016032">
    <property type="entry name" value="Sig_transdc_resp-reg_C-effctor"/>
</dbReference>
<organism evidence="10 11">
    <name type="scientific">Megasphaera vaginalis</name>
    <name type="common">ex Srinivasan et al. 2021</name>
    <dbReference type="NCBI Taxonomy" id="1111454"/>
    <lineage>
        <taxon>Bacteria</taxon>
        <taxon>Bacillati</taxon>
        <taxon>Bacillota</taxon>
        <taxon>Negativicutes</taxon>
        <taxon>Veillonellales</taxon>
        <taxon>Veillonellaceae</taxon>
        <taxon>Megasphaera</taxon>
    </lineage>
</organism>
<evidence type="ECO:0000259" key="8">
    <source>
        <dbReference type="PROSITE" id="PS50110"/>
    </source>
</evidence>
<feature type="domain" description="Response regulatory" evidence="8">
    <location>
        <begin position="5"/>
        <end position="118"/>
    </location>
</feature>
<dbReference type="PROSITE" id="PS50110">
    <property type="entry name" value="RESPONSE_REGULATORY"/>
    <property type="match status" value="1"/>
</dbReference>
<evidence type="ECO:0000256" key="6">
    <source>
        <dbReference type="PROSITE-ProRule" id="PRU00169"/>
    </source>
</evidence>
<keyword evidence="5" id="KW-0804">Transcription</keyword>
<dbReference type="PANTHER" id="PTHR48111:SF1">
    <property type="entry name" value="TWO-COMPONENT RESPONSE REGULATOR ORR33"/>
    <property type="match status" value="1"/>
</dbReference>
<keyword evidence="11" id="KW-1185">Reference proteome</keyword>
<dbReference type="InterPro" id="IPR001867">
    <property type="entry name" value="OmpR/PhoB-type_DNA-bd"/>
</dbReference>
<feature type="modified residue" description="4-aspartylphosphate" evidence="6">
    <location>
        <position position="54"/>
    </location>
</feature>